<feature type="transmembrane region" description="Helical" evidence="9">
    <location>
        <begin position="353"/>
        <end position="371"/>
    </location>
</feature>
<dbReference type="EMBL" id="GEDC01026518">
    <property type="protein sequence ID" value="JAS10780.1"/>
    <property type="molecule type" value="Transcribed_RNA"/>
</dbReference>
<dbReference type="InterPro" id="IPR013525">
    <property type="entry name" value="ABC2_TM"/>
</dbReference>
<keyword evidence="4 9" id="KW-0812">Transmembrane</keyword>
<evidence type="ECO:0000256" key="4">
    <source>
        <dbReference type="ARBA" id="ARBA00022692"/>
    </source>
</evidence>
<dbReference type="EMBL" id="GEDC01010316">
    <property type="protein sequence ID" value="JAS26982.1"/>
    <property type="molecule type" value="Transcribed_RNA"/>
</dbReference>
<keyword evidence="3" id="KW-0813">Transport</keyword>
<dbReference type="GO" id="GO:0005886">
    <property type="term" value="C:plasma membrane"/>
    <property type="evidence" value="ECO:0007669"/>
    <property type="project" value="TreeGrafter"/>
</dbReference>
<dbReference type="Pfam" id="PF19055">
    <property type="entry name" value="ABC2_membrane_7"/>
    <property type="match status" value="1"/>
</dbReference>
<dbReference type="InterPro" id="IPR050352">
    <property type="entry name" value="ABCG_transporters"/>
</dbReference>
<evidence type="ECO:0000256" key="7">
    <source>
        <dbReference type="ARBA" id="ARBA00022989"/>
    </source>
</evidence>
<evidence type="ECO:0000256" key="6">
    <source>
        <dbReference type="ARBA" id="ARBA00022840"/>
    </source>
</evidence>
<evidence type="ECO:0000313" key="15">
    <source>
        <dbReference type="EMBL" id="JAS26982.1"/>
    </source>
</evidence>
<dbReference type="EMBL" id="GEDC01014560">
    <property type="protein sequence ID" value="JAS22738.1"/>
    <property type="molecule type" value="Transcribed_RNA"/>
</dbReference>
<keyword evidence="7 9" id="KW-1133">Transmembrane helix</keyword>
<evidence type="ECO:0000313" key="14">
    <source>
        <dbReference type="EMBL" id="JAS22738.1"/>
    </source>
</evidence>
<evidence type="ECO:0000256" key="5">
    <source>
        <dbReference type="ARBA" id="ARBA00022741"/>
    </source>
</evidence>
<dbReference type="InterPro" id="IPR043926">
    <property type="entry name" value="ABCG_dom"/>
</dbReference>
<sequence>MDVEFQDLEFTVNKNFLPMCLKKDSRRVILKCVSGRFKAGELSAILGPSGAGKSSLLNAISGYRSKGITGKLLVNGQPRDESKFRKMSCYITQEDLLQPMLTLNELMMFAADLKLSSVEKKQKKAVVNDIQSMLGLVECKHTTTECLSGGQKKRLSIALELINNPPVLFLDEPTSGLDNVTTATTIRLLRTLAHQGRTVVCTIHQPSASLFGLFDNVYVLAAGLCVYQGATGELVPFLSSVGLLCPTYYNPADFVIEATDGEDEKNISLLSTATGNGKLTRFKKESESTNALHRQISGKFEGAYLSHCHSDHTEDKEGLCADIFTSNWTQFFTLLRRMLLQIRRNTLGLKIQFYHHFVCGLAIGIVFFDKGKDGAQFFNHMKFCMGIILFHTYTHVMVPVLTFPYEVKLLRKEHFNRWYNLNPYYLAYSFSRVPVLVFNSLLFLTLVYFMSGLPREMYRFFLFSIVGITTSFVAEGMGLAIGSVFNVTNGSAVGPMTIAPFLGFAMYGFDFAKNIPIWLMPLLKTSFLRSGVIALIIIVFGMDREYLDCNDFYCHFKNPKIIIQYLDLEKVSPWVEILTMFAILLIFRSLCFIGLKWRVAT</sequence>
<comment type="subcellular location">
    <subcellularLocation>
        <location evidence="1">Membrane</location>
        <topology evidence="1">Multi-pass membrane protein</topology>
    </subcellularLocation>
</comment>
<keyword evidence="8 9" id="KW-0472">Membrane</keyword>
<dbReference type="PROSITE" id="PS50893">
    <property type="entry name" value="ABC_TRANSPORTER_2"/>
    <property type="match status" value="1"/>
</dbReference>
<dbReference type="EMBL" id="GEDC01029100">
    <property type="protein sequence ID" value="JAS08198.1"/>
    <property type="molecule type" value="Transcribed_RNA"/>
</dbReference>
<dbReference type="EMBL" id="GEDC01006295">
    <property type="protein sequence ID" value="JAS31003.1"/>
    <property type="molecule type" value="Transcribed_RNA"/>
</dbReference>
<dbReference type="FunFam" id="3.40.50.300:FF:001077">
    <property type="entry name" value="Uncharacterized protein, isoform A"/>
    <property type="match status" value="1"/>
</dbReference>
<dbReference type="Gene3D" id="3.40.50.300">
    <property type="entry name" value="P-loop containing nucleotide triphosphate hydrolases"/>
    <property type="match status" value="1"/>
</dbReference>
<dbReference type="InterPro" id="IPR003439">
    <property type="entry name" value="ABC_transporter-like_ATP-bd"/>
</dbReference>
<evidence type="ECO:0000313" key="16">
    <source>
        <dbReference type="EMBL" id="JAS31003.1"/>
    </source>
</evidence>
<dbReference type="PROSITE" id="PS00211">
    <property type="entry name" value="ABC_TRANSPORTER_1"/>
    <property type="match status" value="1"/>
</dbReference>
<dbReference type="InterPro" id="IPR017871">
    <property type="entry name" value="ABC_transporter-like_CS"/>
</dbReference>
<accession>A0A1B6DAM8</accession>
<reference evidence="14" key="1">
    <citation type="submission" date="2015-12" db="EMBL/GenBank/DDBJ databases">
        <title>De novo transcriptome assembly of four potential Pierce s Disease insect vectors from Arizona vineyards.</title>
        <authorList>
            <person name="Tassone E.E."/>
        </authorList>
    </citation>
    <scope>NUCLEOTIDE SEQUENCE</scope>
</reference>
<dbReference type="EMBL" id="GEDC01001363">
    <property type="protein sequence ID" value="JAS35935.1"/>
    <property type="molecule type" value="Transcribed_RNA"/>
</dbReference>
<dbReference type="PANTHER" id="PTHR48041:SF105">
    <property type="entry name" value="FI02074P"/>
    <property type="match status" value="1"/>
</dbReference>
<dbReference type="InterPro" id="IPR003593">
    <property type="entry name" value="AAA+_ATPase"/>
</dbReference>
<protein>
    <recommendedName>
        <fullName evidence="10">ABC transporter domain-containing protein</fullName>
    </recommendedName>
</protein>
<keyword evidence="6" id="KW-0067">ATP-binding</keyword>
<feature type="transmembrane region" description="Helical" evidence="9">
    <location>
        <begin position="521"/>
        <end position="542"/>
    </location>
</feature>
<feature type="transmembrane region" description="Helical" evidence="9">
    <location>
        <begin position="461"/>
        <end position="485"/>
    </location>
</feature>
<dbReference type="AlphaFoldDB" id="A0A1B6DAM8"/>
<proteinExistence type="inferred from homology"/>
<feature type="transmembrane region" description="Helical" evidence="9">
    <location>
        <begin position="425"/>
        <end position="449"/>
    </location>
</feature>
<evidence type="ECO:0000313" key="11">
    <source>
        <dbReference type="EMBL" id="JAS08198.1"/>
    </source>
</evidence>
<dbReference type="GO" id="GO:0005524">
    <property type="term" value="F:ATP binding"/>
    <property type="evidence" value="ECO:0007669"/>
    <property type="project" value="UniProtKB-KW"/>
</dbReference>
<dbReference type="EMBL" id="GEDC01025608">
    <property type="protein sequence ID" value="JAS11690.1"/>
    <property type="molecule type" value="Transcribed_RNA"/>
</dbReference>
<evidence type="ECO:0000256" key="8">
    <source>
        <dbReference type="ARBA" id="ARBA00023136"/>
    </source>
</evidence>
<organism evidence="14">
    <name type="scientific">Clastoptera arizonana</name>
    <name type="common">Arizona spittle bug</name>
    <dbReference type="NCBI Taxonomy" id="38151"/>
    <lineage>
        <taxon>Eukaryota</taxon>
        <taxon>Metazoa</taxon>
        <taxon>Ecdysozoa</taxon>
        <taxon>Arthropoda</taxon>
        <taxon>Hexapoda</taxon>
        <taxon>Insecta</taxon>
        <taxon>Pterygota</taxon>
        <taxon>Neoptera</taxon>
        <taxon>Paraneoptera</taxon>
        <taxon>Hemiptera</taxon>
        <taxon>Auchenorrhyncha</taxon>
        <taxon>Cercopoidea</taxon>
        <taxon>Clastopteridae</taxon>
        <taxon>Clastoptera</taxon>
    </lineage>
</organism>
<dbReference type="SMART" id="SM00382">
    <property type="entry name" value="AAA"/>
    <property type="match status" value="1"/>
</dbReference>
<dbReference type="Pfam" id="PF00005">
    <property type="entry name" value="ABC_tran"/>
    <property type="match status" value="1"/>
</dbReference>
<dbReference type="CDD" id="cd03213">
    <property type="entry name" value="ABCG_EPDR"/>
    <property type="match status" value="1"/>
</dbReference>
<name>A0A1B6DAM8_9HEMI</name>
<evidence type="ECO:0000259" key="10">
    <source>
        <dbReference type="PROSITE" id="PS50893"/>
    </source>
</evidence>
<evidence type="ECO:0000313" key="13">
    <source>
        <dbReference type="EMBL" id="JAS11690.1"/>
    </source>
</evidence>
<evidence type="ECO:0000256" key="3">
    <source>
        <dbReference type="ARBA" id="ARBA00022448"/>
    </source>
</evidence>
<comment type="similarity">
    <text evidence="2">Belongs to the ABC transporter superfamily. ABCG family. Eye pigment precursor importer (TC 3.A.1.204) subfamily.</text>
</comment>
<gene>
    <name evidence="17" type="ORF">g.32078</name>
    <name evidence="15" type="ORF">g.32084</name>
    <name evidence="16" type="ORF">g.32085</name>
    <name evidence="12" type="ORF">g.32087</name>
    <name evidence="13" type="ORF">g.32090</name>
    <name evidence="14" type="ORF">g.32091</name>
    <name evidence="11" type="ORF">g.32092</name>
</gene>
<dbReference type="Pfam" id="PF01061">
    <property type="entry name" value="ABC2_membrane"/>
    <property type="match status" value="1"/>
</dbReference>
<dbReference type="PANTHER" id="PTHR48041">
    <property type="entry name" value="ABC TRANSPORTER G FAMILY MEMBER 28"/>
    <property type="match status" value="1"/>
</dbReference>
<feature type="transmembrane region" description="Helical" evidence="9">
    <location>
        <begin position="383"/>
        <end position="405"/>
    </location>
</feature>
<dbReference type="GO" id="GO:0140359">
    <property type="term" value="F:ABC-type transporter activity"/>
    <property type="evidence" value="ECO:0007669"/>
    <property type="project" value="InterPro"/>
</dbReference>
<evidence type="ECO:0000313" key="12">
    <source>
        <dbReference type="EMBL" id="JAS10780.1"/>
    </source>
</evidence>
<dbReference type="SUPFAM" id="SSF52540">
    <property type="entry name" value="P-loop containing nucleoside triphosphate hydrolases"/>
    <property type="match status" value="1"/>
</dbReference>
<evidence type="ECO:0000256" key="1">
    <source>
        <dbReference type="ARBA" id="ARBA00004141"/>
    </source>
</evidence>
<evidence type="ECO:0000256" key="2">
    <source>
        <dbReference type="ARBA" id="ARBA00005814"/>
    </source>
</evidence>
<keyword evidence="5" id="KW-0547">Nucleotide-binding</keyword>
<evidence type="ECO:0000313" key="17">
    <source>
        <dbReference type="EMBL" id="JAS35935.1"/>
    </source>
</evidence>
<dbReference type="GO" id="GO:0016887">
    <property type="term" value="F:ATP hydrolysis activity"/>
    <property type="evidence" value="ECO:0007669"/>
    <property type="project" value="InterPro"/>
</dbReference>
<feature type="transmembrane region" description="Helical" evidence="9">
    <location>
        <begin position="574"/>
        <end position="595"/>
    </location>
</feature>
<dbReference type="InterPro" id="IPR027417">
    <property type="entry name" value="P-loop_NTPase"/>
</dbReference>
<feature type="transmembrane region" description="Helical" evidence="9">
    <location>
        <begin position="491"/>
        <end position="509"/>
    </location>
</feature>
<evidence type="ECO:0000256" key="9">
    <source>
        <dbReference type="SAM" id="Phobius"/>
    </source>
</evidence>
<feature type="domain" description="ABC transporter" evidence="10">
    <location>
        <begin position="3"/>
        <end position="247"/>
    </location>
</feature>